<dbReference type="AlphaFoldDB" id="A0A8S9YTQ7"/>
<proteinExistence type="predicted"/>
<evidence type="ECO:0000313" key="2">
    <source>
        <dbReference type="Proteomes" id="UP000822476"/>
    </source>
</evidence>
<accession>A0A8S9YTQ7</accession>
<evidence type="ECO:0000313" key="1">
    <source>
        <dbReference type="EMBL" id="KAF7258122.1"/>
    </source>
</evidence>
<keyword evidence="2" id="KW-1185">Reference proteome</keyword>
<gene>
    <name evidence="1" type="ORF">EG68_04550</name>
</gene>
<reference evidence="1" key="1">
    <citation type="submission" date="2019-07" db="EMBL/GenBank/DDBJ databases">
        <title>Annotation for the trematode Paragonimus miyazaki's.</title>
        <authorList>
            <person name="Choi Y.-J."/>
        </authorList>
    </citation>
    <scope>NUCLEOTIDE SEQUENCE</scope>
    <source>
        <strain evidence="1">Japan</strain>
    </source>
</reference>
<comment type="caution">
    <text evidence="1">The sequence shown here is derived from an EMBL/GenBank/DDBJ whole genome shotgun (WGS) entry which is preliminary data.</text>
</comment>
<dbReference type="EMBL" id="JTDE01001929">
    <property type="protein sequence ID" value="KAF7258122.1"/>
    <property type="molecule type" value="Genomic_DNA"/>
</dbReference>
<sequence length="66" mass="7614">MSPISTWIRTLVTVCMDGNTFAHITYSESDAFRNDNHCVHNGHRLATNCLIASNFKTKWYARLRIL</sequence>
<protein>
    <submittedName>
        <fullName evidence="1">Uncharacterized protein</fullName>
    </submittedName>
</protein>
<organism evidence="1 2">
    <name type="scientific">Paragonimus skrjabini miyazakii</name>
    <dbReference type="NCBI Taxonomy" id="59628"/>
    <lineage>
        <taxon>Eukaryota</taxon>
        <taxon>Metazoa</taxon>
        <taxon>Spiralia</taxon>
        <taxon>Lophotrochozoa</taxon>
        <taxon>Platyhelminthes</taxon>
        <taxon>Trematoda</taxon>
        <taxon>Digenea</taxon>
        <taxon>Plagiorchiida</taxon>
        <taxon>Troglotremata</taxon>
        <taxon>Troglotrematidae</taxon>
        <taxon>Paragonimus</taxon>
    </lineage>
</organism>
<name>A0A8S9YTQ7_9TREM</name>
<dbReference type="Proteomes" id="UP000822476">
    <property type="component" value="Unassembled WGS sequence"/>
</dbReference>